<dbReference type="InterPro" id="IPR036388">
    <property type="entry name" value="WH-like_DNA-bd_sf"/>
</dbReference>
<dbReference type="EMBL" id="JBHTOQ010000021">
    <property type="protein sequence ID" value="MFD1481468.1"/>
    <property type="molecule type" value="Genomic_DNA"/>
</dbReference>
<comment type="caution">
    <text evidence="2">The sequence shown here is derived from an EMBL/GenBank/DDBJ whole genome shotgun (WGS) entry which is preliminary data.</text>
</comment>
<accession>A0ABW4DXC3</accession>
<sequence>MKEGPDIAYVAALIGEPARANMLTALMSGKALTVSELAEEAGVTIQTASAHLSRMEEGRLLRPRKQGRHKYFALASDDVAHVLEALMGLAAGAGHLRKRTGPKDETLRHARVCYNHLAGEMGTRLYESLVSRGFLGAVEEGLILTEDGAAFVTGFGIGLDVLREKKVPLCRECLDWSERRPHLAGSLGRAFLGRFEALSWARRDQTSRAILFSARGDAAFGQVFPSGT</sequence>
<dbReference type="Pfam" id="PF12840">
    <property type="entry name" value="HTH_20"/>
    <property type="match status" value="1"/>
</dbReference>
<dbReference type="Proteomes" id="UP001597302">
    <property type="component" value="Unassembled WGS sequence"/>
</dbReference>
<evidence type="ECO:0000313" key="2">
    <source>
        <dbReference type="EMBL" id="MFD1481468.1"/>
    </source>
</evidence>
<dbReference type="Gene3D" id="1.10.10.10">
    <property type="entry name" value="Winged helix-like DNA-binding domain superfamily/Winged helix DNA-binding domain"/>
    <property type="match status" value="1"/>
</dbReference>
<dbReference type="InterPro" id="IPR036390">
    <property type="entry name" value="WH_DNA-bd_sf"/>
</dbReference>
<reference evidence="3" key="1">
    <citation type="journal article" date="2019" name="Int. J. Syst. Evol. Microbiol.">
        <title>The Global Catalogue of Microorganisms (GCM) 10K type strain sequencing project: providing services to taxonomists for standard genome sequencing and annotation.</title>
        <authorList>
            <consortium name="The Broad Institute Genomics Platform"/>
            <consortium name="The Broad Institute Genome Sequencing Center for Infectious Disease"/>
            <person name="Wu L."/>
            <person name="Ma J."/>
        </authorList>
    </citation>
    <scope>NUCLEOTIDE SEQUENCE [LARGE SCALE GENOMIC DNA]</scope>
    <source>
        <strain evidence="3">CCM 8875</strain>
    </source>
</reference>
<organism evidence="2 3">
    <name type="scientific">Paracoccus nototheniae</name>
    <dbReference type="NCBI Taxonomy" id="2489002"/>
    <lineage>
        <taxon>Bacteria</taxon>
        <taxon>Pseudomonadati</taxon>
        <taxon>Pseudomonadota</taxon>
        <taxon>Alphaproteobacteria</taxon>
        <taxon>Rhodobacterales</taxon>
        <taxon>Paracoccaceae</taxon>
        <taxon>Paracoccus</taxon>
    </lineage>
</organism>
<dbReference type="CDD" id="cd00090">
    <property type="entry name" value="HTH_ARSR"/>
    <property type="match status" value="1"/>
</dbReference>
<feature type="domain" description="HTH arsR-type" evidence="1">
    <location>
        <begin position="1"/>
        <end position="94"/>
    </location>
</feature>
<dbReference type="SMART" id="SM00418">
    <property type="entry name" value="HTH_ARSR"/>
    <property type="match status" value="1"/>
</dbReference>
<dbReference type="PANTHER" id="PTHR39168:SF1">
    <property type="entry name" value="TRANSCRIPTIONAL REGULATORY PROTEIN"/>
    <property type="match status" value="1"/>
</dbReference>
<evidence type="ECO:0000259" key="1">
    <source>
        <dbReference type="PROSITE" id="PS50987"/>
    </source>
</evidence>
<dbReference type="InterPro" id="IPR011991">
    <property type="entry name" value="ArsR-like_HTH"/>
</dbReference>
<dbReference type="PROSITE" id="PS50987">
    <property type="entry name" value="HTH_ARSR_2"/>
    <property type="match status" value="1"/>
</dbReference>
<protein>
    <submittedName>
        <fullName evidence="2">ArsR/SmtB family transcription factor</fullName>
    </submittedName>
</protein>
<dbReference type="InterPro" id="IPR001845">
    <property type="entry name" value="HTH_ArsR_DNA-bd_dom"/>
</dbReference>
<name>A0ABW4DXC3_9RHOB</name>
<dbReference type="RefSeq" id="WP_131578768.1">
    <property type="nucleotide sequence ID" value="NZ_CBCSAJ010000136.1"/>
</dbReference>
<proteinExistence type="predicted"/>
<gene>
    <name evidence="2" type="ORF">ACFQ5P_09175</name>
</gene>
<dbReference type="PANTHER" id="PTHR39168">
    <property type="entry name" value="TRANSCRIPTIONAL REGULATOR-RELATED"/>
    <property type="match status" value="1"/>
</dbReference>
<evidence type="ECO:0000313" key="3">
    <source>
        <dbReference type="Proteomes" id="UP001597302"/>
    </source>
</evidence>
<dbReference type="SUPFAM" id="SSF46785">
    <property type="entry name" value="Winged helix' DNA-binding domain"/>
    <property type="match status" value="1"/>
</dbReference>
<keyword evidence="3" id="KW-1185">Reference proteome</keyword>
<dbReference type="InterPro" id="IPR052543">
    <property type="entry name" value="HTH_Metal-responsive_Reg"/>
</dbReference>